<keyword evidence="2" id="KW-1185">Reference proteome</keyword>
<dbReference type="InterPro" id="IPR042268">
    <property type="entry name" value="BamC_C"/>
</dbReference>
<accession>A0A317MPU3</accession>
<name>A0A317MPU3_9GAMM</name>
<proteinExistence type="predicted"/>
<dbReference type="OrthoDB" id="9772575at2"/>
<dbReference type="AlphaFoldDB" id="A0A317MPU3"/>
<gene>
    <name evidence="1" type="ORF">C7443_11627</name>
</gene>
<comment type="caution">
    <text evidence="1">The sequence shown here is derived from an EMBL/GenBank/DDBJ whole genome shotgun (WGS) entry which is preliminary data.</text>
</comment>
<sequence>MSSSSTVLRLAITGSALLVVACSSPVDSIIPDRRIDYRQAQSAAPLELPPDLTSSTVDDTLKVPELTPSAQASLSDYNNERGVTGHAGQAAAASATPRLMNTESVLIQPDGMRVMRDGEKRWLSIKAAPDQVWSKVREFWTSNGFLLKRDDPRIGIMETDWAENRADIPLDPVRSLLSKALDFAYSAPTRDKFRIRLERDGDRTDVFITQYGVKEVGRGRDNETTVWEPRPNDPELEAEMLSRLMVYLGASEDRARAETGAGSKAAAAPVLTRPFDQEGVRGLVIAQDYGRAWRSVGAALDGSNYVVEEQDRASGQYTVEYVDRAAENAAADANKGWFSGWFGSKSAPQASGTRYKVRLADRGNETVVVVQDAQGQYDNAAQARDLLETIARGVR</sequence>
<protein>
    <submittedName>
        <fullName evidence="1">Beta-barrel assembly machine subunit BamC</fullName>
    </submittedName>
</protein>
<evidence type="ECO:0000313" key="2">
    <source>
        <dbReference type="Proteomes" id="UP000246569"/>
    </source>
</evidence>
<dbReference type="Gene3D" id="3.30.310.170">
    <property type="entry name" value="Outer membrane protein assembly factor BamC"/>
    <property type="match status" value="1"/>
</dbReference>
<dbReference type="EMBL" id="QGTJ01000016">
    <property type="protein sequence ID" value="PWV58521.1"/>
    <property type="molecule type" value="Genomic_DNA"/>
</dbReference>
<dbReference type="RefSeq" id="WP_110020490.1">
    <property type="nucleotide sequence ID" value="NZ_QGTJ01000016.1"/>
</dbReference>
<dbReference type="InterPro" id="IPR010653">
    <property type="entry name" value="NlpB/DapX"/>
</dbReference>
<organism evidence="1 2">
    <name type="scientific">Plasticicumulans acidivorans</name>
    <dbReference type="NCBI Taxonomy" id="886464"/>
    <lineage>
        <taxon>Bacteria</taxon>
        <taxon>Pseudomonadati</taxon>
        <taxon>Pseudomonadota</taxon>
        <taxon>Gammaproteobacteria</taxon>
        <taxon>Candidatus Competibacteraceae</taxon>
        <taxon>Plasticicumulans</taxon>
    </lineage>
</organism>
<reference evidence="1 2" key="1">
    <citation type="submission" date="2018-05" db="EMBL/GenBank/DDBJ databases">
        <title>Genomic Encyclopedia of Type Strains, Phase IV (KMG-IV): sequencing the most valuable type-strain genomes for metagenomic binning, comparative biology and taxonomic classification.</title>
        <authorList>
            <person name="Goeker M."/>
        </authorList>
    </citation>
    <scope>NUCLEOTIDE SEQUENCE [LARGE SCALE GENOMIC DNA]</scope>
    <source>
        <strain evidence="1 2">DSM 23606</strain>
    </source>
</reference>
<evidence type="ECO:0000313" key="1">
    <source>
        <dbReference type="EMBL" id="PWV58521.1"/>
    </source>
</evidence>
<dbReference type="Pfam" id="PF06804">
    <property type="entry name" value="Lipoprotein_18"/>
    <property type="match status" value="1"/>
</dbReference>
<dbReference type="Proteomes" id="UP000246569">
    <property type="component" value="Unassembled WGS sequence"/>
</dbReference>